<evidence type="ECO:0000313" key="2">
    <source>
        <dbReference type="EMBL" id="ANP46268.1"/>
    </source>
</evidence>
<dbReference type="RefSeq" id="WP_066771000.1">
    <property type="nucleotide sequence ID" value="NZ_CP013244.1"/>
</dbReference>
<organism evidence="2 3">
    <name type="scientific">Candidatus Viadribacter manganicus</name>
    <dbReference type="NCBI Taxonomy" id="1759059"/>
    <lineage>
        <taxon>Bacteria</taxon>
        <taxon>Pseudomonadati</taxon>
        <taxon>Pseudomonadota</taxon>
        <taxon>Alphaproteobacteria</taxon>
        <taxon>Hyphomonadales</taxon>
        <taxon>Hyphomonadaceae</taxon>
        <taxon>Candidatus Viadribacter</taxon>
    </lineage>
</organism>
<dbReference type="AlphaFoldDB" id="A0A1B1AI89"/>
<keyword evidence="1" id="KW-0732">Signal</keyword>
<evidence type="ECO:0000313" key="3">
    <source>
        <dbReference type="Proteomes" id="UP000092498"/>
    </source>
</evidence>
<gene>
    <name evidence="2" type="ORF">ATE48_10240</name>
</gene>
<dbReference type="Proteomes" id="UP000092498">
    <property type="component" value="Chromosome"/>
</dbReference>
<evidence type="ECO:0000256" key="1">
    <source>
        <dbReference type="SAM" id="SignalP"/>
    </source>
</evidence>
<accession>A0A1B1AI89</accession>
<dbReference type="InParanoid" id="A0A1B1AI89"/>
<dbReference type="OrthoDB" id="8478659at2"/>
<feature type="signal peptide" evidence="1">
    <location>
        <begin position="1"/>
        <end position="20"/>
    </location>
</feature>
<keyword evidence="3" id="KW-1185">Reference proteome</keyword>
<reference evidence="2 3" key="1">
    <citation type="submission" date="2015-11" db="EMBL/GenBank/DDBJ databases">
        <title>Whole-Genome Sequence of Candidatus Oderbacter manganicum from the National Park Lower Oder Valley, Germany.</title>
        <authorList>
            <person name="Braun B."/>
            <person name="Liere K."/>
            <person name="Szewzyk U."/>
        </authorList>
    </citation>
    <scope>NUCLEOTIDE SEQUENCE [LARGE SCALE GENOMIC DNA]</scope>
    <source>
        <strain evidence="2 3">OTSz_A_272</strain>
    </source>
</reference>
<feature type="chain" id="PRO_5008518849" evidence="1">
    <location>
        <begin position="21"/>
        <end position="288"/>
    </location>
</feature>
<protein>
    <submittedName>
        <fullName evidence="2">Uncharacterized protein</fullName>
    </submittedName>
</protein>
<dbReference type="STRING" id="1759059.ATE48_10240"/>
<sequence>MHWGLFSFLFVLWFAGPVAAQTSITLEASPVAIVDATINGRPVRLEVDPRMPDMLALSTPAAERLGVRRLPFAQVQVGIEGGGSMRGRIARPNIRFGERSARNMAGIFPVPVSTRADGVIGPGSLPYDIVTIAIGAEAAAARDIVLPLENPDAWFVQADVGGRSLRVLFDVANDASILNRPAVRAFDRDGVIPSAGELSERPVILGLSTLMQPVTTSLTVHGIELGPTFARTVSPLLGALEEDAIIAEGAASETPPTLTLGGQALLSAGCSSVSVNRRTRQLTLRCAS</sequence>
<proteinExistence type="predicted"/>
<dbReference type="EMBL" id="CP013244">
    <property type="protein sequence ID" value="ANP46268.1"/>
    <property type="molecule type" value="Genomic_DNA"/>
</dbReference>
<dbReference type="KEGG" id="cbot:ATE48_10240"/>
<name>A0A1B1AI89_9PROT</name>